<reference evidence="3" key="1">
    <citation type="journal article" date="2021" name="PeerJ">
        <title>Extensive microbial diversity within the chicken gut microbiome revealed by metagenomics and culture.</title>
        <authorList>
            <person name="Gilroy R."/>
            <person name="Ravi A."/>
            <person name="Getino M."/>
            <person name="Pursley I."/>
            <person name="Horton D.L."/>
            <person name="Alikhan N.F."/>
            <person name="Baker D."/>
            <person name="Gharbi K."/>
            <person name="Hall N."/>
            <person name="Watson M."/>
            <person name="Adriaenssens E.M."/>
            <person name="Foster-Nyarko E."/>
            <person name="Jarju S."/>
            <person name="Secka A."/>
            <person name="Antonio M."/>
            <person name="Oren A."/>
            <person name="Chaudhuri R.R."/>
            <person name="La Ragione R."/>
            <person name="Hildebrand F."/>
            <person name="Pallen M.J."/>
        </authorList>
    </citation>
    <scope>NUCLEOTIDE SEQUENCE</scope>
    <source>
        <strain evidence="3">ChiHecec2B26-446</strain>
    </source>
</reference>
<comment type="caution">
    <text evidence="3">The sequence shown here is derived from an EMBL/GenBank/DDBJ whole genome shotgun (WGS) entry which is preliminary data.</text>
</comment>
<dbReference type="CDD" id="cd04784">
    <property type="entry name" value="HTH_CadR-PbrR"/>
    <property type="match status" value="1"/>
</dbReference>
<gene>
    <name evidence="3" type="primary">cadR</name>
    <name evidence="3" type="ORF">H9894_06965</name>
</gene>
<evidence type="ECO:0000256" key="1">
    <source>
        <dbReference type="ARBA" id="ARBA00023125"/>
    </source>
</evidence>
<dbReference type="NCBIfam" id="TIGR02047">
    <property type="entry name" value="CadR-PbrR"/>
    <property type="match status" value="1"/>
</dbReference>
<dbReference type="InterPro" id="IPR047057">
    <property type="entry name" value="MerR_fam"/>
</dbReference>
<dbReference type="Gene3D" id="1.10.1660.10">
    <property type="match status" value="1"/>
</dbReference>
<dbReference type="InterPro" id="IPR009061">
    <property type="entry name" value="DNA-bd_dom_put_sf"/>
</dbReference>
<dbReference type="InterPro" id="IPR011791">
    <property type="entry name" value="CadR-PbrR"/>
</dbReference>
<dbReference type="Pfam" id="PF13411">
    <property type="entry name" value="MerR_1"/>
    <property type="match status" value="1"/>
</dbReference>
<dbReference type="GO" id="GO:0003700">
    <property type="term" value="F:DNA-binding transcription factor activity"/>
    <property type="evidence" value="ECO:0007669"/>
    <property type="project" value="InterPro"/>
</dbReference>
<accession>A0A9D1PYK9</accession>
<reference evidence="3" key="2">
    <citation type="submission" date="2021-04" db="EMBL/GenBank/DDBJ databases">
        <authorList>
            <person name="Gilroy R."/>
        </authorList>
    </citation>
    <scope>NUCLEOTIDE SEQUENCE</scope>
    <source>
        <strain evidence="3">ChiHecec2B26-446</strain>
    </source>
</reference>
<protein>
    <submittedName>
        <fullName evidence="3">Cd(II)/Pb(II)-responsive transcriptional regulator</fullName>
    </submittedName>
</protein>
<sequence length="148" mass="17122">MKIGELAKKAGCQVVTIRYYEKEGLLQSPERTEGNYRVYGTKDLEQLRFIRHCRLHGMTLAEIKELLAFKDHPTKNCDWINTLVEKHISNVDEQIASLQHLRSHLQALLHECEGGQGDHCGILRSLGEEKECPYCHQFQCQLLPHKKQ</sequence>
<dbReference type="SMART" id="SM00422">
    <property type="entry name" value="HTH_MERR"/>
    <property type="match status" value="1"/>
</dbReference>
<dbReference type="InterPro" id="IPR000551">
    <property type="entry name" value="MerR-type_HTH_dom"/>
</dbReference>
<dbReference type="PANTHER" id="PTHR30204">
    <property type="entry name" value="REDOX-CYCLING DRUG-SENSING TRANSCRIPTIONAL ACTIVATOR SOXR"/>
    <property type="match status" value="1"/>
</dbReference>
<dbReference type="GO" id="GO:0003677">
    <property type="term" value="F:DNA binding"/>
    <property type="evidence" value="ECO:0007669"/>
    <property type="project" value="UniProtKB-KW"/>
</dbReference>
<dbReference type="GO" id="GO:0045893">
    <property type="term" value="P:positive regulation of DNA-templated transcription"/>
    <property type="evidence" value="ECO:0007669"/>
    <property type="project" value="InterPro"/>
</dbReference>
<dbReference type="GO" id="GO:0046872">
    <property type="term" value="F:metal ion binding"/>
    <property type="evidence" value="ECO:0007669"/>
    <property type="project" value="InterPro"/>
</dbReference>
<organism evidence="3 4">
    <name type="scientific">Candidatus Desulfovibrio intestinipullorum</name>
    <dbReference type="NCBI Taxonomy" id="2838536"/>
    <lineage>
        <taxon>Bacteria</taxon>
        <taxon>Pseudomonadati</taxon>
        <taxon>Thermodesulfobacteriota</taxon>
        <taxon>Desulfovibrionia</taxon>
        <taxon>Desulfovibrionales</taxon>
        <taxon>Desulfovibrionaceae</taxon>
        <taxon>Desulfovibrio</taxon>
    </lineage>
</organism>
<evidence type="ECO:0000313" key="4">
    <source>
        <dbReference type="Proteomes" id="UP000886752"/>
    </source>
</evidence>
<dbReference type="AlphaFoldDB" id="A0A9D1PYK9"/>
<proteinExistence type="predicted"/>
<dbReference type="Proteomes" id="UP000886752">
    <property type="component" value="Unassembled WGS sequence"/>
</dbReference>
<dbReference type="SUPFAM" id="SSF46955">
    <property type="entry name" value="Putative DNA-binding domain"/>
    <property type="match status" value="1"/>
</dbReference>
<feature type="domain" description="HTH merR-type" evidence="2">
    <location>
        <begin position="1"/>
        <end position="69"/>
    </location>
</feature>
<evidence type="ECO:0000313" key="3">
    <source>
        <dbReference type="EMBL" id="HIW00913.1"/>
    </source>
</evidence>
<keyword evidence="1" id="KW-0238">DNA-binding</keyword>
<dbReference type="PANTHER" id="PTHR30204:SF92">
    <property type="entry name" value="HTH-TYPE TRANSCRIPTIONAL REGULATOR ZNTR"/>
    <property type="match status" value="1"/>
</dbReference>
<dbReference type="PRINTS" id="PR00040">
    <property type="entry name" value="HTHMERR"/>
</dbReference>
<name>A0A9D1PYK9_9BACT</name>
<evidence type="ECO:0000259" key="2">
    <source>
        <dbReference type="PROSITE" id="PS50937"/>
    </source>
</evidence>
<dbReference type="PROSITE" id="PS50937">
    <property type="entry name" value="HTH_MERR_2"/>
    <property type="match status" value="1"/>
</dbReference>
<dbReference type="EMBL" id="DXHV01000064">
    <property type="protein sequence ID" value="HIW00913.1"/>
    <property type="molecule type" value="Genomic_DNA"/>
</dbReference>